<keyword evidence="3" id="KW-1185">Reference proteome</keyword>
<dbReference type="Proteomes" id="UP000298313">
    <property type="component" value="Unassembled WGS sequence"/>
</dbReference>
<dbReference type="OrthoDB" id="4735425at2"/>
<evidence type="ECO:0000313" key="3">
    <source>
        <dbReference type="Proteomes" id="UP000298313"/>
    </source>
</evidence>
<feature type="region of interest" description="Disordered" evidence="1">
    <location>
        <begin position="1"/>
        <end position="28"/>
    </location>
</feature>
<dbReference type="AlphaFoldDB" id="A0A4R9AUR2"/>
<accession>A0A4R9AUR2</accession>
<feature type="compositionally biased region" description="Polar residues" evidence="1">
    <location>
        <begin position="11"/>
        <end position="22"/>
    </location>
</feature>
<comment type="caution">
    <text evidence="2">The sequence shown here is derived from an EMBL/GenBank/DDBJ whole genome shotgun (WGS) entry which is preliminary data.</text>
</comment>
<sequence length="167" mass="18561">MASKGSKSSRRSTAPQPKTKPSPSDVHDIIYFQRHKDDDPAMPAPGRAELLSWPDSVRAKVFAVAAAVAGAPPNRFSGGGYWEAMHGNMTGWYEIRLDGPGREHFRLFCQLDYDALDKDGAPVGKPYLVIIDGRRKAFRTTLAESEYAKIRALGIEYRNRNKPRSAI</sequence>
<organism evidence="2 3">
    <name type="scientific">Cryobacterium fucosi</name>
    <dbReference type="NCBI Taxonomy" id="1259157"/>
    <lineage>
        <taxon>Bacteria</taxon>
        <taxon>Bacillati</taxon>
        <taxon>Actinomycetota</taxon>
        <taxon>Actinomycetes</taxon>
        <taxon>Micrococcales</taxon>
        <taxon>Microbacteriaceae</taxon>
        <taxon>Cryobacterium</taxon>
    </lineage>
</organism>
<evidence type="ECO:0000256" key="1">
    <source>
        <dbReference type="SAM" id="MobiDB-lite"/>
    </source>
</evidence>
<dbReference type="RefSeq" id="WP_134525107.1">
    <property type="nucleotide sequence ID" value="NZ_SOHH01000122.1"/>
</dbReference>
<name>A0A4R9AUR2_9MICO</name>
<evidence type="ECO:0000313" key="2">
    <source>
        <dbReference type="EMBL" id="TFD70418.1"/>
    </source>
</evidence>
<dbReference type="EMBL" id="SOHH01000122">
    <property type="protein sequence ID" value="TFD70418.1"/>
    <property type="molecule type" value="Genomic_DNA"/>
</dbReference>
<gene>
    <name evidence="2" type="ORF">E3T48_16545</name>
</gene>
<protein>
    <submittedName>
        <fullName evidence="2">Uncharacterized protein</fullName>
    </submittedName>
</protein>
<reference evidence="2 3" key="1">
    <citation type="submission" date="2019-03" db="EMBL/GenBank/DDBJ databases">
        <title>Genomics of glacier-inhabiting Cryobacterium strains.</title>
        <authorList>
            <person name="Liu Q."/>
            <person name="Xin Y.-H."/>
        </authorList>
    </citation>
    <scope>NUCLEOTIDE SEQUENCE [LARGE SCALE GENOMIC DNA]</scope>
    <source>
        <strain evidence="2 3">Hh4</strain>
    </source>
</reference>
<proteinExistence type="predicted"/>